<dbReference type="AlphaFoldDB" id="A0A2W5VC35"/>
<feature type="domain" description="Phytase-like" evidence="3">
    <location>
        <begin position="79"/>
        <end position="320"/>
    </location>
</feature>
<dbReference type="Pfam" id="PF13449">
    <property type="entry name" value="Phytase-like"/>
    <property type="match status" value="1"/>
</dbReference>
<reference evidence="4 5" key="1">
    <citation type="submission" date="2017-08" db="EMBL/GenBank/DDBJ databases">
        <title>Infants hospitalized years apart are colonized by the same room-sourced microbial strains.</title>
        <authorList>
            <person name="Brooks B."/>
            <person name="Olm M.R."/>
            <person name="Firek B.A."/>
            <person name="Baker R."/>
            <person name="Thomas B.C."/>
            <person name="Morowitz M.J."/>
            <person name="Banfield J.F."/>
        </authorList>
    </citation>
    <scope>NUCLEOTIDE SEQUENCE [LARGE SCALE GENOMIC DNA]</scope>
    <source>
        <strain evidence="4">S2_003_000_R2_4</strain>
    </source>
</reference>
<accession>A0A2W5VC35</accession>
<feature type="compositionally biased region" description="Pro residues" evidence="1">
    <location>
        <begin position="337"/>
        <end position="347"/>
    </location>
</feature>
<dbReference type="SUPFAM" id="SSF50952">
    <property type="entry name" value="Soluble quinoprotein glucose dehydrogenase"/>
    <property type="match status" value="1"/>
</dbReference>
<evidence type="ECO:0000313" key="5">
    <source>
        <dbReference type="Proteomes" id="UP000249393"/>
    </source>
</evidence>
<feature type="region of interest" description="Disordered" evidence="1">
    <location>
        <begin position="335"/>
        <end position="357"/>
    </location>
</feature>
<evidence type="ECO:0000259" key="3">
    <source>
        <dbReference type="Pfam" id="PF13449"/>
    </source>
</evidence>
<dbReference type="RefSeq" id="WP_304277714.1">
    <property type="nucleotide sequence ID" value="NZ_QFQZ01000031.1"/>
</dbReference>
<name>A0A2W5VC35_9CAUL</name>
<evidence type="ECO:0000313" key="4">
    <source>
        <dbReference type="EMBL" id="PZR34176.1"/>
    </source>
</evidence>
<organism evidence="4 5">
    <name type="scientific">Caulobacter segnis</name>
    <dbReference type="NCBI Taxonomy" id="88688"/>
    <lineage>
        <taxon>Bacteria</taxon>
        <taxon>Pseudomonadati</taxon>
        <taxon>Pseudomonadota</taxon>
        <taxon>Alphaproteobacteria</taxon>
        <taxon>Caulobacterales</taxon>
        <taxon>Caulobacteraceae</taxon>
        <taxon>Caulobacter</taxon>
    </lineage>
</organism>
<dbReference type="EMBL" id="QFQZ01000031">
    <property type="protein sequence ID" value="PZR34176.1"/>
    <property type="molecule type" value="Genomic_DNA"/>
</dbReference>
<dbReference type="PIRSF" id="PIRSF031900">
    <property type="entry name" value="UCP031900"/>
    <property type="match status" value="1"/>
</dbReference>
<dbReference type="InterPro" id="IPR011041">
    <property type="entry name" value="Quinoprot_gluc/sorb_DH_b-prop"/>
</dbReference>
<evidence type="ECO:0000256" key="1">
    <source>
        <dbReference type="SAM" id="MobiDB-lite"/>
    </source>
</evidence>
<feature type="chain" id="PRO_5015886909" description="Phytase-like domain-containing protein" evidence="2">
    <location>
        <begin position="23"/>
        <end position="357"/>
    </location>
</feature>
<dbReference type="InterPro" id="IPR027372">
    <property type="entry name" value="Phytase-like_dom"/>
</dbReference>
<gene>
    <name evidence="4" type="ORF">DI526_11330</name>
</gene>
<proteinExistence type="predicted"/>
<keyword evidence="2" id="KW-0732">Signal</keyword>
<protein>
    <recommendedName>
        <fullName evidence="3">Phytase-like domain-containing protein</fullName>
    </recommendedName>
</protein>
<comment type="caution">
    <text evidence="4">The sequence shown here is derived from an EMBL/GenBank/DDBJ whole genome shotgun (WGS) entry which is preliminary data.</text>
</comment>
<feature type="signal peptide" evidence="2">
    <location>
        <begin position="1"/>
        <end position="22"/>
    </location>
</feature>
<evidence type="ECO:0000256" key="2">
    <source>
        <dbReference type="SAM" id="SignalP"/>
    </source>
</evidence>
<dbReference type="Proteomes" id="UP000249393">
    <property type="component" value="Unassembled WGS sequence"/>
</dbReference>
<dbReference type="InterPro" id="IPR014567">
    <property type="entry name" value="UCP031900"/>
</dbReference>
<sequence length="357" mass="37137">MRARLALSLALAGGLVAGCAQHAAPPPPVVPAAPVKAGPEITVVATPIPMDAADPAKVTAEGGFTYAGGLVLTSPDTSRLHGLSDLRIGAGDVLTAISDEGDVFEARIQLDAAGRLAGLTGGKLFPLKGLDGQPLQGKRNADAEGLAVMPNGDRLVSFEGDHRIWLYPAQADSGWGTPRPAPKPATIFPENEGMEALAAYPAAGPDAYLVGGEEGEVWLCRLSADCKSLAPQSGPDFTWGLTAFAPFQGTAVATLHRGYDPIRGWRSIVRFISDPTLPAARQRTAAALHIDGAMPRDNFEGLALSSSPSGAIRIYLISDDGAVSAKQRTLLLAFDWTPPPPPPPAPAAPHKKPARKR</sequence>
<dbReference type="PROSITE" id="PS51257">
    <property type="entry name" value="PROKAR_LIPOPROTEIN"/>
    <property type="match status" value="1"/>
</dbReference>